<dbReference type="Proteomes" id="UP000441208">
    <property type="component" value="Unassembled WGS sequence"/>
</dbReference>
<keyword evidence="3" id="KW-0540">Nuclease</keyword>
<dbReference type="InterPro" id="IPR043502">
    <property type="entry name" value="DNA/RNA_pol_sf"/>
</dbReference>
<organism evidence="10 14">
    <name type="scientific">Phytophthora fragariae</name>
    <dbReference type="NCBI Taxonomy" id="53985"/>
    <lineage>
        <taxon>Eukaryota</taxon>
        <taxon>Sar</taxon>
        <taxon>Stramenopiles</taxon>
        <taxon>Oomycota</taxon>
        <taxon>Peronosporomycetes</taxon>
        <taxon>Peronosporales</taxon>
        <taxon>Peronosporaceae</taxon>
        <taxon>Phytophthora</taxon>
    </lineage>
</organism>
<evidence type="ECO:0000256" key="2">
    <source>
        <dbReference type="ARBA" id="ARBA00022695"/>
    </source>
</evidence>
<dbReference type="CDD" id="cd09274">
    <property type="entry name" value="RNase_HI_RT_Ty3"/>
    <property type="match status" value="1"/>
</dbReference>
<evidence type="ECO:0000313" key="10">
    <source>
        <dbReference type="EMBL" id="KAE9140938.1"/>
    </source>
</evidence>
<evidence type="ECO:0000313" key="12">
    <source>
        <dbReference type="Proteomes" id="UP000429523"/>
    </source>
</evidence>
<evidence type="ECO:0000256" key="4">
    <source>
        <dbReference type="ARBA" id="ARBA00022759"/>
    </source>
</evidence>
<sequence length="1105" mass="123931">MEHVASDEKTPAAQQQKRPGPVGAGRPTGWNGGPGPPVAARPSSPPVLHAHFNATTASGDSRLIIVSLFVAGARQPLRALLDSRATNNFFRASCLSILPAGVPVRDLPGDVVVELADGKPRRVARRELSLPYTFDGFNSNDNFIVFDMNYAFDCILGIPWFVRYQPQIDWLARSVKRRQDFDVTEVFTHLFVAPRDWPHVTVVDGASTTHVVRRASGSPLCTTCAVLLTGDEDEEPARGRASERRAVKHPWLPRMKNETVEQWLPYVKEAVEQRFPHANEAVEQRLPHANEAVEQGLPLYFEAVENELARLEEGEASSSESDTSVSSRGSRRTKTSRRSQRRSKPRRAVDPPSAPTESVRTVEYVDGAPNRTRVIEVASPPRDAKSITSLPGLSWKNFLRDLKAGDIEQVCLITDGDSVSHVINSVDSADTSSRPKNAEPKSAREERFAAQSWESLKASSKPIYVTAREFADVFPDKILAELPADRGVRHEIDLAPGSKYCVPRQWPLPRDQAKAIDDFFEGRRQAGHVRESISPHSSPTFCVKKATGGWRIVHAFNKLNDATIPAQTPTPRKDMVLDSMSGSVIYSAIDLTDGFSQILMRESDIPLTAVSTPSGMLWEWLGMPQGLKNAPATFNRMVSHVLRPLRDFAPSYFDDIVVHSRAEGDLSAVEVHVRHLRQVFQVMRENKLYANLKKCVFCAPEIPVLGCYVSKNGVRADPEKISSICSWPTPTSPTELRQWLGLANYLHKYTKDYAGLIQPLSSLLKKDATWLWRPEHQAAFDSVKKSLASAPILMLPDDSKPFRVVCDASDFAIGCALMQFDDEGRERVVSYQSRQMKPAERNYPVHDKELLAMRYALIKFRVYLLGEQTFAVYTDHASLRTPMKSPHLSQRMARWLSFFAEYNFVVHYKPGKNNILADALSRRPDYDPRTVLGRQVIDDEDEEDDHCAVCIASGINLTNVSPEMDLRDEIVAAYADDAVYAGIVAYLRAPSDETLGALSRNTRNQIDRYHLDGDLLCYSIDKFDAPRVVVPNDDDLRVRIIHEFHDSPMGAHLGREKTFAAVSRDFLWPHMYKWVRKWVRTCETCQRVKPSKSSQAPLRPLPITT</sequence>
<evidence type="ECO:0000313" key="11">
    <source>
        <dbReference type="EMBL" id="KAE9179879.1"/>
    </source>
</evidence>
<dbReference type="Gene3D" id="2.40.70.10">
    <property type="entry name" value="Acid Proteases"/>
    <property type="match status" value="1"/>
</dbReference>
<dbReference type="InterPro" id="IPR050951">
    <property type="entry name" value="Retrovirus_Pol_polyprotein"/>
</dbReference>
<dbReference type="Pfam" id="PF17921">
    <property type="entry name" value="Integrase_H2C2"/>
    <property type="match status" value="1"/>
</dbReference>
<feature type="compositionally biased region" description="Basic and acidic residues" evidence="6">
    <location>
        <begin position="436"/>
        <end position="445"/>
    </location>
</feature>
<keyword evidence="5" id="KW-0511">Multifunctional enzyme</keyword>
<dbReference type="EMBL" id="QXFZ01001141">
    <property type="protein sequence ID" value="KAE9096106.1"/>
    <property type="molecule type" value="Genomic_DNA"/>
</dbReference>
<dbReference type="InterPro" id="IPR043128">
    <property type="entry name" value="Rev_trsase/Diguanyl_cyclase"/>
</dbReference>
<dbReference type="FunFam" id="3.30.70.270:FF:000020">
    <property type="entry name" value="Transposon Tf2-6 polyprotein-like Protein"/>
    <property type="match status" value="1"/>
</dbReference>
<evidence type="ECO:0000313" key="9">
    <source>
        <dbReference type="EMBL" id="KAE9096106.1"/>
    </source>
</evidence>
<dbReference type="EMBL" id="QXGA01000798">
    <property type="protein sequence ID" value="KAE9140938.1"/>
    <property type="molecule type" value="Genomic_DNA"/>
</dbReference>
<dbReference type="InterPro" id="IPR041588">
    <property type="entry name" value="Integrase_H2C2"/>
</dbReference>
<dbReference type="InterPro" id="IPR041577">
    <property type="entry name" value="RT_RNaseH_2"/>
</dbReference>
<dbReference type="CDD" id="cd01647">
    <property type="entry name" value="RT_LTR"/>
    <property type="match status" value="1"/>
</dbReference>
<feature type="compositionally biased region" description="Basic residues" evidence="6">
    <location>
        <begin position="329"/>
        <end position="346"/>
    </location>
</feature>
<dbReference type="SUPFAM" id="SSF56672">
    <property type="entry name" value="DNA/RNA polymerases"/>
    <property type="match status" value="1"/>
</dbReference>
<evidence type="ECO:0000313" key="8">
    <source>
        <dbReference type="EMBL" id="KAE8936953.1"/>
    </source>
</evidence>
<dbReference type="Proteomes" id="UP000440367">
    <property type="component" value="Unassembled WGS sequence"/>
</dbReference>
<keyword evidence="2" id="KW-0548">Nucleotidyltransferase</keyword>
<gene>
    <name evidence="11" type="ORF">PF002_g27705</name>
    <name evidence="10" type="ORF">PF006_g13423</name>
    <name evidence="9" type="ORF">PF007_g17129</name>
    <name evidence="8" type="ORF">PF009_g13138</name>
</gene>
<feature type="compositionally biased region" description="Basic and acidic residues" evidence="6">
    <location>
        <begin position="1"/>
        <end position="10"/>
    </location>
</feature>
<reference evidence="12 13" key="1">
    <citation type="submission" date="2018-08" db="EMBL/GenBank/DDBJ databases">
        <title>Genomic investigation of the strawberry pathogen Phytophthora fragariae indicates pathogenicity is determined by transcriptional variation in three key races.</title>
        <authorList>
            <person name="Adams T.M."/>
            <person name="Armitage A.D."/>
            <person name="Sobczyk M.K."/>
            <person name="Bates H.J."/>
            <person name="Dunwell J.M."/>
            <person name="Nellist C.F."/>
            <person name="Harrison R.J."/>
        </authorList>
    </citation>
    <scope>NUCLEOTIDE SEQUENCE [LARGE SCALE GENOMIC DNA]</scope>
    <source>
        <strain evidence="11 13">BC-1</strain>
        <strain evidence="10 14">NOV-5</strain>
        <strain evidence="9 15">NOV-71</strain>
        <strain evidence="8 12">NOV-9</strain>
    </source>
</reference>
<feature type="compositionally biased region" description="Polar residues" evidence="6">
    <location>
        <begin position="425"/>
        <end position="435"/>
    </location>
</feature>
<feature type="region of interest" description="Disordered" evidence="6">
    <location>
        <begin position="311"/>
        <end position="365"/>
    </location>
</feature>
<feature type="compositionally biased region" description="Low complexity" evidence="6">
    <location>
        <begin position="317"/>
        <end position="328"/>
    </location>
</feature>
<keyword evidence="1" id="KW-0808">Transferase</keyword>
<dbReference type="Pfam" id="PF08284">
    <property type="entry name" value="RVP_2"/>
    <property type="match status" value="1"/>
</dbReference>
<dbReference type="FunFam" id="3.10.20.370:FF:000001">
    <property type="entry name" value="Retrovirus-related Pol polyprotein from transposon 17.6-like protein"/>
    <property type="match status" value="1"/>
</dbReference>
<dbReference type="InterPro" id="IPR021109">
    <property type="entry name" value="Peptidase_aspartic_dom_sf"/>
</dbReference>
<keyword evidence="4" id="KW-0378">Hydrolase</keyword>
<feature type="domain" description="Reverse transcriptase" evidence="7">
    <location>
        <begin position="524"/>
        <end position="744"/>
    </location>
</feature>
<dbReference type="Proteomes" id="UP000429523">
    <property type="component" value="Unassembled WGS sequence"/>
</dbReference>
<feature type="region of interest" description="Disordered" evidence="6">
    <location>
        <begin position="425"/>
        <end position="445"/>
    </location>
</feature>
<dbReference type="CDD" id="cd00303">
    <property type="entry name" value="retropepsin_like"/>
    <property type="match status" value="1"/>
</dbReference>
<dbReference type="Proteomes" id="UP000440732">
    <property type="component" value="Unassembled WGS sequence"/>
</dbReference>
<comment type="caution">
    <text evidence="10">The sequence shown here is derived from an EMBL/GenBank/DDBJ whole genome shotgun (WGS) entry which is preliminary data.</text>
</comment>
<dbReference type="AlphaFoldDB" id="A0A6A3TU77"/>
<feature type="compositionally biased region" description="Pro residues" evidence="6">
    <location>
        <begin position="34"/>
        <end position="45"/>
    </location>
</feature>
<evidence type="ECO:0000313" key="15">
    <source>
        <dbReference type="Proteomes" id="UP000441208"/>
    </source>
</evidence>
<evidence type="ECO:0000259" key="7">
    <source>
        <dbReference type="PROSITE" id="PS50878"/>
    </source>
</evidence>
<evidence type="ECO:0000256" key="1">
    <source>
        <dbReference type="ARBA" id="ARBA00022679"/>
    </source>
</evidence>
<dbReference type="GO" id="GO:0004519">
    <property type="term" value="F:endonuclease activity"/>
    <property type="evidence" value="ECO:0007669"/>
    <property type="project" value="UniProtKB-KW"/>
</dbReference>
<proteinExistence type="predicted"/>
<dbReference type="Pfam" id="PF17919">
    <property type="entry name" value="RT_RNaseH_2"/>
    <property type="match status" value="1"/>
</dbReference>
<dbReference type="PANTHER" id="PTHR37984:SF5">
    <property type="entry name" value="PROTEIN NYNRIN-LIKE"/>
    <property type="match status" value="1"/>
</dbReference>
<evidence type="ECO:0000256" key="5">
    <source>
        <dbReference type="ARBA" id="ARBA00023268"/>
    </source>
</evidence>
<evidence type="ECO:0000256" key="6">
    <source>
        <dbReference type="SAM" id="MobiDB-lite"/>
    </source>
</evidence>
<feature type="region of interest" description="Disordered" evidence="6">
    <location>
        <begin position="1"/>
        <end position="46"/>
    </location>
</feature>
<dbReference type="FunFam" id="1.10.340.70:FF:000001">
    <property type="entry name" value="Retrovirus-related Pol polyprotein from transposon gypsy-like Protein"/>
    <property type="match status" value="1"/>
</dbReference>
<evidence type="ECO:0000256" key="3">
    <source>
        <dbReference type="ARBA" id="ARBA00022722"/>
    </source>
</evidence>
<dbReference type="PANTHER" id="PTHR37984">
    <property type="entry name" value="PROTEIN CBG26694"/>
    <property type="match status" value="1"/>
</dbReference>
<keyword evidence="4" id="KW-0255">Endonuclease</keyword>
<dbReference type="EMBL" id="QXGD01003186">
    <property type="protein sequence ID" value="KAE9179879.1"/>
    <property type="molecule type" value="Genomic_DNA"/>
</dbReference>
<dbReference type="GO" id="GO:0016779">
    <property type="term" value="F:nucleotidyltransferase activity"/>
    <property type="evidence" value="ECO:0007669"/>
    <property type="project" value="UniProtKB-KW"/>
</dbReference>
<evidence type="ECO:0000313" key="13">
    <source>
        <dbReference type="Proteomes" id="UP000440367"/>
    </source>
</evidence>
<dbReference type="EMBL" id="QXGF01000675">
    <property type="protein sequence ID" value="KAE8936953.1"/>
    <property type="molecule type" value="Genomic_DNA"/>
</dbReference>
<dbReference type="InterPro" id="IPR000477">
    <property type="entry name" value="RT_dom"/>
</dbReference>
<dbReference type="Gene3D" id="1.10.340.70">
    <property type="match status" value="1"/>
</dbReference>
<evidence type="ECO:0000313" key="14">
    <source>
        <dbReference type="Proteomes" id="UP000440732"/>
    </source>
</evidence>
<accession>A0A6A3TU77</accession>
<protein>
    <recommendedName>
        <fullName evidence="7">Reverse transcriptase domain-containing protein</fullName>
    </recommendedName>
</protein>
<name>A0A6A3TU77_9STRA</name>
<dbReference type="Gene3D" id="3.30.70.270">
    <property type="match status" value="2"/>
</dbReference>
<dbReference type="Gene3D" id="3.10.10.10">
    <property type="entry name" value="HIV Type 1 Reverse Transcriptase, subunit A, domain 1"/>
    <property type="match status" value="1"/>
</dbReference>
<dbReference type="PROSITE" id="PS50878">
    <property type="entry name" value="RT_POL"/>
    <property type="match status" value="1"/>
</dbReference>
<dbReference type="Pfam" id="PF00078">
    <property type="entry name" value="RVT_1"/>
    <property type="match status" value="1"/>
</dbReference>